<dbReference type="AlphaFoldDB" id="A0A378NBN8"/>
<organism evidence="2 3">
    <name type="scientific">Mannheimia haemolytica</name>
    <name type="common">Pasteurella haemolytica</name>
    <dbReference type="NCBI Taxonomy" id="75985"/>
    <lineage>
        <taxon>Bacteria</taxon>
        <taxon>Pseudomonadati</taxon>
        <taxon>Pseudomonadota</taxon>
        <taxon>Gammaproteobacteria</taxon>
        <taxon>Pasteurellales</taxon>
        <taxon>Pasteurellaceae</taxon>
        <taxon>Mannheimia</taxon>
    </lineage>
</organism>
<reference evidence="2 3" key="1">
    <citation type="submission" date="2018-06" db="EMBL/GenBank/DDBJ databases">
        <authorList>
            <consortium name="Pathogen Informatics"/>
            <person name="Doyle S."/>
        </authorList>
    </citation>
    <scope>NUCLEOTIDE SEQUENCE [LARGE SCALE GENOMIC DNA]</scope>
    <source>
        <strain evidence="2 3">NCTC9380</strain>
    </source>
</reference>
<gene>
    <name evidence="2" type="ORF">NCTC9380_00526</name>
</gene>
<dbReference type="Proteomes" id="UP000254031">
    <property type="component" value="Unassembled WGS sequence"/>
</dbReference>
<dbReference type="PROSITE" id="PS50943">
    <property type="entry name" value="HTH_CROC1"/>
    <property type="match status" value="1"/>
</dbReference>
<sequence length="219" mass="24931">MKEKWNDIVKRRIKELDIHRTVFAERVGVSSSGLGSWLNESRVPNLDQIAKMLYLVGIDSVTLHSADCLMSVRESYKLNKIEGVPVKGSLAFGFPEMGNAVEKATLKTAEQKQFIDFRASSPRSEAYQILGTALSPRIRRNEFVVIDPNKKPLETDEVLVYFKETEEYAIKRLVELAKKEGDPVFLADLNQDMLRMAVEEDAITMYRIEGFAKESKVIR</sequence>
<dbReference type="CDD" id="cd06462">
    <property type="entry name" value="Peptidase_S24_S26"/>
    <property type="match status" value="1"/>
</dbReference>
<name>A0A378NBN8_MANHA</name>
<feature type="domain" description="HTH cro/C1-type" evidence="1">
    <location>
        <begin position="9"/>
        <end position="63"/>
    </location>
</feature>
<dbReference type="Gene3D" id="2.10.109.10">
    <property type="entry name" value="Umud Fragment, subunit A"/>
    <property type="match status" value="1"/>
</dbReference>
<dbReference type="GO" id="GO:0003677">
    <property type="term" value="F:DNA binding"/>
    <property type="evidence" value="ECO:0007669"/>
    <property type="project" value="InterPro"/>
</dbReference>
<dbReference type="InterPro" id="IPR010982">
    <property type="entry name" value="Lambda_DNA-bd_dom_sf"/>
</dbReference>
<dbReference type="EMBL" id="UGPL01000006">
    <property type="protein sequence ID" value="STY65267.1"/>
    <property type="molecule type" value="Genomic_DNA"/>
</dbReference>
<dbReference type="RefSeq" id="WP_006252072.1">
    <property type="nucleotide sequence ID" value="NZ_CP017484.1"/>
</dbReference>
<dbReference type="SMART" id="SM00530">
    <property type="entry name" value="HTH_XRE"/>
    <property type="match status" value="1"/>
</dbReference>
<dbReference type="InterPro" id="IPR001387">
    <property type="entry name" value="Cro/C1-type_HTH"/>
</dbReference>
<accession>A0A378NBN8</accession>
<evidence type="ECO:0000313" key="2">
    <source>
        <dbReference type="EMBL" id="STY65267.1"/>
    </source>
</evidence>
<proteinExistence type="predicted"/>
<dbReference type="Gene3D" id="1.10.260.40">
    <property type="entry name" value="lambda repressor-like DNA-binding domains"/>
    <property type="match status" value="1"/>
</dbReference>
<evidence type="ECO:0000313" key="3">
    <source>
        <dbReference type="Proteomes" id="UP000254031"/>
    </source>
</evidence>
<dbReference type="SUPFAM" id="SSF51306">
    <property type="entry name" value="LexA/Signal peptidase"/>
    <property type="match status" value="1"/>
</dbReference>
<evidence type="ECO:0000259" key="1">
    <source>
        <dbReference type="PROSITE" id="PS50943"/>
    </source>
</evidence>
<dbReference type="InterPro" id="IPR036286">
    <property type="entry name" value="LexA/Signal_pep-like_sf"/>
</dbReference>
<protein>
    <recommendedName>
        <fullName evidence="1">HTH cro/C1-type domain-containing protein</fullName>
    </recommendedName>
</protein>
<dbReference type="CDD" id="cd00093">
    <property type="entry name" value="HTH_XRE"/>
    <property type="match status" value="1"/>
</dbReference>
<dbReference type="SUPFAM" id="SSF47413">
    <property type="entry name" value="lambda repressor-like DNA-binding domains"/>
    <property type="match status" value="1"/>
</dbReference>